<keyword evidence="1" id="KW-0812">Transmembrane</keyword>
<feature type="transmembrane region" description="Helical" evidence="1">
    <location>
        <begin position="48"/>
        <end position="68"/>
    </location>
</feature>
<organism evidence="4 5">
    <name type="scientific">Luedemannella flava</name>
    <dbReference type="NCBI Taxonomy" id="349316"/>
    <lineage>
        <taxon>Bacteria</taxon>
        <taxon>Bacillati</taxon>
        <taxon>Actinomycetota</taxon>
        <taxon>Actinomycetes</taxon>
        <taxon>Micromonosporales</taxon>
        <taxon>Micromonosporaceae</taxon>
        <taxon>Luedemannella</taxon>
    </lineage>
</organism>
<dbReference type="PANTHER" id="PTHR23028">
    <property type="entry name" value="ACETYLTRANSFERASE"/>
    <property type="match status" value="1"/>
</dbReference>
<evidence type="ECO:0000313" key="4">
    <source>
        <dbReference type="EMBL" id="GAA1802715.1"/>
    </source>
</evidence>
<keyword evidence="4" id="KW-0378">Hydrolase</keyword>
<reference evidence="5" key="1">
    <citation type="journal article" date="2019" name="Int. J. Syst. Evol. Microbiol.">
        <title>The Global Catalogue of Microorganisms (GCM) 10K type strain sequencing project: providing services to taxonomists for standard genome sequencing and annotation.</title>
        <authorList>
            <consortium name="The Broad Institute Genomics Platform"/>
            <consortium name="The Broad Institute Genome Sequencing Center for Infectious Disease"/>
            <person name="Wu L."/>
            <person name="Ma J."/>
        </authorList>
    </citation>
    <scope>NUCLEOTIDE SEQUENCE [LARGE SCALE GENOMIC DNA]</scope>
    <source>
        <strain evidence="5">JCM 13250</strain>
    </source>
</reference>
<keyword evidence="1" id="KW-0472">Membrane</keyword>
<feature type="transmembrane region" description="Helical" evidence="1">
    <location>
        <begin position="318"/>
        <end position="335"/>
    </location>
</feature>
<sequence>MVTIAAPRPVTSHRVAPGFRPDIEGLRAVAVLLVVLHHAGVPMLDGGYVGVDVFFVISGYLITTLLSQELHGTGRIRLSRFYARRATRLLPAAVLVIVVTVAASWLLMPTTRLRGLAGDAITSALYTVNYRTAAAGIDYFQSTSPPSPLQHFWSLAVEEQFYLVWPVLLLLCARRRRAVFWVLAAVAVGSLALSVWQTDRAAPWAYFGAHTRAWELAAGALLALTALRLPAVASWVGLGAILTAAVTFDAGTAFPGYAAALPVAGAALIIAAGPGRGAARLLDARPCQVIGRLSYGWYLWHWPVLLIVPVALRLPGSVALGLALSVLALGLAAVTHRLVENPVRFRPSLRARPGRALVVGAALSCCAAGIGLTARTLPPPLPVGPPAPDTRALLAASPTPDATITDLLAASTGTARVPANLVPGLFTVSTLRPTSYRDGCHNDFADVVVDVARCTYGDRAGRTTVVLVGDSHAAQWLPALEPIAAERGWRLVALTKAACKVPAVAIFSNVLRRPYGECDVWRERAFTAIADLRPALVVMASSEKDRPVRVTGDVDRTWVDGWVRSAHRLAATGSRPVLLNDTVWPRGNAPDCLTTPGRDIPACQPTRDEAIMAPDRRRLLATTMRAAGVAVIDPAPWLCTATLCPPVVGNVLVHADASHLTTTYAAALAHVLGPRLDAALARD</sequence>
<evidence type="ECO:0000256" key="1">
    <source>
        <dbReference type="SAM" id="Phobius"/>
    </source>
</evidence>
<dbReference type="GO" id="GO:0016787">
    <property type="term" value="F:hydrolase activity"/>
    <property type="evidence" value="ECO:0007669"/>
    <property type="project" value="UniProtKB-KW"/>
</dbReference>
<accession>A0ABP4Y797</accession>
<feature type="transmembrane region" description="Helical" evidence="1">
    <location>
        <begin position="254"/>
        <end position="274"/>
    </location>
</feature>
<dbReference type="Pfam" id="PF01757">
    <property type="entry name" value="Acyl_transf_3"/>
    <property type="match status" value="1"/>
</dbReference>
<feature type="domain" description="Acyltransferase 3" evidence="2">
    <location>
        <begin position="22"/>
        <end position="335"/>
    </location>
</feature>
<evidence type="ECO:0000259" key="2">
    <source>
        <dbReference type="Pfam" id="PF01757"/>
    </source>
</evidence>
<keyword evidence="1" id="KW-1133">Transmembrane helix</keyword>
<feature type="transmembrane region" description="Helical" evidence="1">
    <location>
        <begin position="178"/>
        <end position="198"/>
    </location>
</feature>
<evidence type="ECO:0000259" key="3">
    <source>
        <dbReference type="Pfam" id="PF19040"/>
    </source>
</evidence>
<gene>
    <name evidence="4" type="ORF">GCM10009682_25690</name>
</gene>
<keyword evidence="5" id="KW-1185">Reference proteome</keyword>
<feature type="transmembrane region" description="Helical" evidence="1">
    <location>
        <begin position="89"/>
        <end position="108"/>
    </location>
</feature>
<dbReference type="Proteomes" id="UP001500218">
    <property type="component" value="Unassembled WGS sequence"/>
</dbReference>
<feature type="domain" description="SGNH" evidence="3">
    <location>
        <begin position="440"/>
        <end position="672"/>
    </location>
</feature>
<dbReference type="RefSeq" id="WP_344130021.1">
    <property type="nucleotide sequence ID" value="NZ_BAAALT010000065.1"/>
</dbReference>
<dbReference type="InterPro" id="IPR043968">
    <property type="entry name" value="SGNH"/>
</dbReference>
<dbReference type="PANTHER" id="PTHR23028:SF53">
    <property type="entry name" value="ACYL_TRANSF_3 DOMAIN-CONTAINING PROTEIN"/>
    <property type="match status" value="1"/>
</dbReference>
<comment type="caution">
    <text evidence="4">The sequence shown here is derived from an EMBL/GenBank/DDBJ whole genome shotgun (WGS) entry which is preliminary data.</text>
</comment>
<evidence type="ECO:0000313" key="5">
    <source>
        <dbReference type="Proteomes" id="UP001500218"/>
    </source>
</evidence>
<dbReference type="InterPro" id="IPR002656">
    <property type="entry name" value="Acyl_transf_3_dom"/>
</dbReference>
<dbReference type="Pfam" id="PF19040">
    <property type="entry name" value="SGNH"/>
    <property type="match status" value="1"/>
</dbReference>
<dbReference type="InterPro" id="IPR050879">
    <property type="entry name" value="Acyltransferase_3"/>
</dbReference>
<dbReference type="EMBL" id="BAAALT010000065">
    <property type="protein sequence ID" value="GAA1802715.1"/>
    <property type="molecule type" value="Genomic_DNA"/>
</dbReference>
<proteinExistence type="predicted"/>
<name>A0ABP4Y797_9ACTN</name>
<protein>
    <submittedName>
        <fullName evidence="4">SGNH hydrolase domain-containing protein</fullName>
    </submittedName>
</protein>
<feature type="transmembrane region" description="Helical" evidence="1">
    <location>
        <begin position="356"/>
        <end position="374"/>
    </location>
</feature>
<feature type="transmembrane region" description="Helical" evidence="1">
    <location>
        <begin position="152"/>
        <end position="171"/>
    </location>
</feature>